<dbReference type="EMBL" id="BMXV01000004">
    <property type="protein sequence ID" value="GGY71674.1"/>
    <property type="molecule type" value="Genomic_DNA"/>
</dbReference>
<feature type="binding site" evidence="15">
    <location>
        <position position="110"/>
    </location>
    <ligand>
        <name>DNA</name>
        <dbReference type="ChEBI" id="CHEBI:16991"/>
    </ligand>
</feature>
<dbReference type="PANTHER" id="PTHR22993">
    <property type="entry name" value="FORMAMIDOPYRIMIDINE-DNA GLYCOSYLASE"/>
    <property type="match status" value="1"/>
</dbReference>
<evidence type="ECO:0000256" key="9">
    <source>
        <dbReference type="ARBA" id="ARBA00023125"/>
    </source>
</evidence>
<dbReference type="InterPro" id="IPR012319">
    <property type="entry name" value="FPG_cat"/>
</dbReference>
<evidence type="ECO:0000256" key="4">
    <source>
        <dbReference type="ARBA" id="ARBA00022723"/>
    </source>
</evidence>
<keyword evidence="13 15" id="KW-0326">Glycosidase</keyword>
<dbReference type="Gene3D" id="3.20.190.10">
    <property type="entry name" value="MutM-like, N-terminal"/>
    <property type="match status" value="1"/>
</dbReference>
<feature type="domain" description="Formamidopyrimidine-DNA glycosylase catalytic" evidence="17">
    <location>
        <begin position="2"/>
        <end position="113"/>
    </location>
</feature>
<gene>
    <name evidence="15 18" type="primary">mutM</name>
    <name evidence="15" type="synonym">fpg</name>
    <name evidence="18" type="ORF">GCM10007071_18260</name>
</gene>
<feature type="active site" description="Proton donor; for beta-elimination activity" evidence="15">
    <location>
        <position position="58"/>
    </location>
</feature>
<evidence type="ECO:0000313" key="18">
    <source>
        <dbReference type="EMBL" id="GGY71674.1"/>
    </source>
</evidence>
<comment type="catalytic activity">
    <reaction evidence="1 15">
        <text>Hydrolysis of DNA containing ring-opened 7-methylguanine residues, releasing 2,6-diamino-4-hydroxy-5-(N-methyl)formamidopyrimidine.</text>
        <dbReference type="EC" id="3.2.2.23"/>
    </reaction>
</comment>
<dbReference type="InterPro" id="IPR010979">
    <property type="entry name" value="Ribosomal_uS13-like_H2TH"/>
</dbReference>
<evidence type="ECO:0000256" key="10">
    <source>
        <dbReference type="ARBA" id="ARBA00023204"/>
    </source>
</evidence>
<feature type="binding site" evidence="15">
    <location>
        <position position="151"/>
    </location>
    <ligand>
        <name>DNA</name>
        <dbReference type="ChEBI" id="CHEBI:16991"/>
    </ligand>
</feature>
<dbReference type="PROSITE" id="PS51068">
    <property type="entry name" value="FPG_CAT"/>
    <property type="match status" value="1"/>
</dbReference>
<dbReference type="HAMAP" id="MF_00103">
    <property type="entry name" value="Fapy_DNA_glycosyl"/>
    <property type="match status" value="1"/>
</dbReference>
<dbReference type="NCBIfam" id="TIGR00577">
    <property type="entry name" value="fpg"/>
    <property type="match status" value="1"/>
</dbReference>
<evidence type="ECO:0000256" key="7">
    <source>
        <dbReference type="ARBA" id="ARBA00022801"/>
    </source>
</evidence>
<dbReference type="PANTHER" id="PTHR22993:SF9">
    <property type="entry name" value="FORMAMIDOPYRIMIDINE-DNA GLYCOSYLASE"/>
    <property type="match status" value="1"/>
</dbReference>
<dbReference type="SMART" id="SM00898">
    <property type="entry name" value="Fapy_DNA_glyco"/>
    <property type="match status" value="1"/>
</dbReference>
<evidence type="ECO:0000256" key="5">
    <source>
        <dbReference type="ARBA" id="ARBA00022763"/>
    </source>
</evidence>
<name>A0ABQ3AYS7_9GAMM</name>
<sequence length="270" mass="30749">MPELPEVETTRRGIAPFSEGKQVAQLVIRDPRLRWPVPDDLPQRLAGQTLREADRRAKYLLLRFDHGTVIVHLGMSGSLRVITDNSEPHKHDHIDLLFTDGNRLRFNDPRRFGCWLWDEQPQDHPLLASLGPEPLREGFSGPYLFRKSRGRKTPIKSFLMDNRIVVGVGNIYANEALFKTGIHPNRPAGRIGAARYQRLRDAIRETLSAAILMGGTTLRDFINSDGKPGYFAQSLLVYGRAGLPCVECQRPLRETRMNQRSTVYCTRCQH</sequence>
<dbReference type="SUPFAM" id="SSF46946">
    <property type="entry name" value="S13-like H2TH domain"/>
    <property type="match status" value="1"/>
</dbReference>
<evidence type="ECO:0000256" key="13">
    <source>
        <dbReference type="ARBA" id="ARBA00023295"/>
    </source>
</evidence>
<comment type="caution">
    <text evidence="18">The sequence shown here is derived from an EMBL/GenBank/DDBJ whole genome shotgun (WGS) entry which is preliminary data.</text>
</comment>
<evidence type="ECO:0000256" key="14">
    <source>
        <dbReference type="ARBA" id="ARBA00044632"/>
    </source>
</evidence>
<dbReference type="RefSeq" id="WP_189575660.1">
    <property type="nucleotide sequence ID" value="NZ_BMXV01000004.1"/>
</dbReference>
<keyword evidence="5 15" id="KW-0227">DNA damage</keyword>
<evidence type="ECO:0000256" key="1">
    <source>
        <dbReference type="ARBA" id="ARBA00001668"/>
    </source>
</evidence>
<comment type="subunit">
    <text evidence="3 15">Monomer.</text>
</comment>
<evidence type="ECO:0000256" key="2">
    <source>
        <dbReference type="ARBA" id="ARBA00009409"/>
    </source>
</evidence>
<keyword evidence="12 15" id="KW-0511">Multifunctional enzyme</keyword>
<dbReference type="SUPFAM" id="SSF81624">
    <property type="entry name" value="N-terminal domain of MutM-like DNA repair proteins"/>
    <property type="match status" value="1"/>
</dbReference>
<feature type="binding site" evidence="15">
    <location>
        <position position="91"/>
    </location>
    <ligand>
        <name>DNA</name>
        <dbReference type="ChEBI" id="CHEBI:16991"/>
    </ligand>
</feature>
<dbReference type="Pfam" id="PF01149">
    <property type="entry name" value="Fapy_DNA_glyco"/>
    <property type="match status" value="1"/>
</dbReference>
<feature type="active site" description="Proton donor" evidence="15">
    <location>
        <position position="3"/>
    </location>
</feature>
<evidence type="ECO:0000259" key="16">
    <source>
        <dbReference type="PROSITE" id="PS51066"/>
    </source>
</evidence>
<dbReference type="InterPro" id="IPR010663">
    <property type="entry name" value="Znf_FPG/IleRS"/>
</dbReference>
<keyword evidence="7 15" id="KW-0378">Hydrolase</keyword>
<comment type="catalytic activity">
    <reaction evidence="14 15">
        <text>2'-deoxyribonucleotide-(2'-deoxyribose 5'-phosphate)-2'-deoxyribonucleotide-DNA = a 3'-end 2'-deoxyribonucleotide-(2,3-dehydro-2,3-deoxyribose 5'-phosphate)-DNA + a 5'-end 5'-phospho-2'-deoxyribonucleoside-DNA + H(+)</text>
        <dbReference type="Rhea" id="RHEA:66592"/>
        <dbReference type="Rhea" id="RHEA-COMP:13180"/>
        <dbReference type="Rhea" id="RHEA-COMP:16897"/>
        <dbReference type="Rhea" id="RHEA-COMP:17067"/>
        <dbReference type="ChEBI" id="CHEBI:15378"/>
        <dbReference type="ChEBI" id="CHEBI:136412"/>
        <dbReference type="ChEBI" id="CHEBI:157695"/>
        <dbReference type="ChEBI" id="CHEBI:167181"/>
        <dbReference type="EC" id="4.2.99.18"/>
    </reaction>
</comment>
<keyword evidence="6 15" id="KW-0863">Zinc-finger</keyword>
<comment type="similarity">
    <text evidence="2 15">Belongs to the FPG family.</text>
</comment>
<dbReference type="Pfam" id="PF06831">
    <property type="entry name" value="H2TH"/>
    <property type="match status" value="1"/>
</dbReference>
<dbReference type="EC" id="4.2.99.18" evidence="15"/>
<feature type="domain" description="FPG-type" evidence="16">
    <location>
        <begin position="236"/>
        <end position="270"/>
    </location>
</feature>
<dbReference type="Pfam" id="PF06827">
    <property type="entry name" value="zf-FPG_IleRS"/>
    <property type="match status" value="1"/>
</dbReference>
<dbReference type="Gene3D" id="1.10.8.50">
    <property type="match status" value="1"/>
</dbReference>
<keyword evidence="8 15" id="KW-0862">Zinc</keyword>
<feature type="active site" description="Proton donor; for delta-elimination activity" evidence="15">
    <location>
        <position position="260"/>
    </location>
</feature>
<keyword evidence="10 15" id="KW-0234">DNA repair</keyword>
<evidence type="ECO:0000256" key="6">
    <source>
        <dbReference type="ARBA" id="ARBA00022771"/>
    </source>
</evidence>
<protein>
    <recommendedName>
        <fullName evidence="15">Formamidopyrimidine-DNA glycosylase</fullName>
        <shortName evidence="15">Fapy-DNA glycosylase</shortName>
        <ecNumber evidence="15">3.2.2.23</ecNumber>
    </recommendedName>
    <alternativeName>
        <fullName evidence="15">DNA-(apurinic or apyrimidinic site) lyase MutM</fullName>
        <shortName evidence="15">AP lyase MutM</shortName>
        <ecNumber evidence="15">4.2.99.18</ecNumber>
    </alternativeName>
</protein>
<dbReference type="CDD" id="cd08966">
    <property type="entry name" value="EcFpg-like_N"/>
    <property type="match status" value="1"/>
</dbReference>
<dbReference type="EC" id="3.2.2.23" evidence="15"/>
<evidence type="ECO:0000259" key="17">
    <source>
        <dbReference type="PROSITE" id="PS51068"/>
    </source>
</evidence>
<proteinExistence type="inferred from homology"/>
<dbReference type="NCBIfam" id="NF002211">
    <property type="entry name" value="PRK01103.1"/>
    <property type="match status" value="1"/>
</dbReference>
<keyword evidence="4 15" id="KW-0479">Metal-binding</keyword>
<evidence type="ECO:0000256" key="3">
    <source>
        <dbReference type="ARBA" id="ARBA00011245"/>
    </source>
</evidence>
<evidence type="ECO:0000256" key="12">
    <source>
        <dbReference type="ARBA" id="ARBA00023268"/>
    </source>
</evidence>
<keyword evidence="19" id="KW-1185">Reference proteome</keyword>
<dbReference type="SMART" id="SM01232">
    <property type="entry name" value="H2TH"/>
    <property type="match status" value="1"/>
</dbReference>
<comment type="function">
    <text evidence="15">Involved in base excision repair of DNA damaged by oxidation or by mutagenic agents. Acts as DNA glycosylase that recognizes and removes damaged bases. Has a preference for oxidized purines, such as 7,8-dihydro-8-oxoguanine (8-oxoG). Has AP (apurinic/apyrimidinic) lyase activity and introduces nicks in the DNA strand. Cleaves the DNA backbone by beta-delta elimination to generate a single-strand break at the site of the removed base with both 3'- and 5'-phosphates.</text>
</comment>
<evidence type="ECO:0000256" key="8">
    <source>
        <dbReference type="ARBA" id="ARBA00022833"/>
    </source>
</evidence>
<accession>A0ABQ3AYS7</accession>
<evidence type="ECO:0000256" key="15">
    <source>
        <dbReference type="HAMAP-Rule" id="MF_00103"/>
    </source>
</evidence>
<dbReference type="InterPro" id="IPR000214">
    <property type="entry name" value="Znf_DNA_glyclase/AP_lyase"/>
</dbReference>
<dbReference type="SUPFAM" id="SSF57716">
    <property type="entry name" value="Glucocorticoid receptor-like (DNA-binding domain)"/>
    <property type="match status" value="1"/>
</dbReference>
<comment type="cofactor">
    <cofactor evidence="15">
        <name>Zn(2+)</name>
        <dbReference type="ChEBI" id="CHEBI:29105"/>
    </cofactor>
    <text evidence="15">Binds 1 zinc ion per subunit.</text>
</comment>
<dbReference type="Proteomes" id="UP000601597">
    <property type="component" value="Unassembled WGS sequence"/>
</dbReference>
<keyword evidence="9 15" id="KW-0238">DNA-binding</keyword>
<dbReference type="PROSITE" id="PS51066">
    <property type="entry name" value="ZF_FPG_2"/>
    <property type="match status" value="1"/>
</dbReference>
<keyword evidence="11 15" id="KW-0456">Lyase</keyword>
<evidence type="ECO:0000256" key="11">
    <source>
        <dbReference type="ARBA" id="ARBA00023239"/>
    </source>
</evidence>
<evidence type="ECO:0000313" key="19">
    <source>
        <dbReference type="Proteomes" id="UP000601597"/>
    </source>
</evidence>
<dbReference type="InterPro" id="IPR020629">
    <property type="entry name" value="FPG_Glyclase"/>
</dbReference>
<dbReference type="InterPro" id="IPR035937">
    <property type="entry name" value="FPG_N"/>
</dbReference>
<organism evidence="18 19">
    <name type="scientific">Marinobacter zhanjiangensis</name>
    <dbReference type="NCBI Taxonomy" id="578215"/>
    <lineage>
        <taxon>Bacteria</taxon>
        <taxon>Pseudomonadati</taxon>
        <taxon>Pseudomonadota</taxon>
        <taxon>Gammaproteobacteria</taxon>
        <taxon>Pseudomonadales</taxon>
        <taxon>Marinobacteraceae</taxon>
        <taxon>Marinobacter</taxon>
    </lineage>
</organism>
<dbReference type="InterPro" id="IPR015886">
    <property type="entry name" value="H2TH_FPG"/>
</dbReference>
<reference evidence="19" key="1">
    <citation type="journal article" date="2019" name="Int. J. Syst. Evol. Microbiol.">
        <title>The Global Catalogue of Microorganisms (GCM) 10K type strain sequencing project: providing services to taxonomists for standard genome sequencing and annotation.</title>
        <authorList>
            <consortium name="The Broad Institute Genomics Platform"/>
            <consortium name="The Broad Institute Genome Sequencing Center for Infectious Disease"/>
            <person name="Wu L."/>
            <person name="Ma J."/>
        </authorList>
    </citation>
    <scope>NUCLEOTIDE SEQUENCE [LARGE SCALE GENOMIC DNA]</scope>
    <source>
        <strain evidence="19">KCTC 22280</strain>
    </source>
</reference>
<feature type="active site" description="Schiff-base intermediate with DNA" evidence="15">
    <location>
        <position position="2"/>
    </location>
</feature>